<dbReference type="GO" id="GO:0003993">
    <property type="term" value="F:acid phosphatase activity"/>
    <property type="evidence" value="ECO:0007669"/>
    <property type="project" value="InterPro"/>
</dbReference>
<gene>
    <name evidence="5" type="ORF">M8C21_023542</name>
</gene>
<accession>A0AAD5CWX7</accession>
<reference evidence="5" key="1">
    <citation type="submission" date="2022-06" db="EMBL/GenBank/DDBJ databases">
        <title>Uncovering the hologenomic basis of an extraordinary plant invasion.</title>
        <authorList>
            <person name="Bieker V.C."/>
            <person name="Martin M.D."/>
            <person name="Gilbert T."/>
            <person name="Hodgins K."/>
            <person name="Battlay P."/>
            <person name="Petersen B."/>
            <person name="Wilson J."/>
        </authorList>
    </citation>
    <scope>NUCLEOTIDE SEQUENCE</scope>
    <source>
        <strain evidence="5">AA19_3_7</strain>
        <tissue evidence="5">Leaf</tissue>
    </source>
</reference>
<dbReference type="Gene3D" id="3.40.50.1000">
    <property type="entry name" value="HAD superfamily/HAD-like"/>
    <property type="match status" value="1"/>
</dbReference>
<dbReference type="InterPro" id="IPR036412">
    <property type="entry name" value="HAD-like_sf"/>
</dbReference>
<dbReference type="InterPro" id="IPR023214">
    <property type="entry name" value="HAD_sf"/>
</dbReference>
<dbReference type="Pfam" id="PF03767">
    <property type="entry name" value="Acid_phosphat_B"/>
    <property type="match status" value="1"/>
</dbReference>
<dbReference type="SUPFAM" id="SSF56784">
    <property type="entry name" value="HAD-like"/>
    <property type="match status" value="1"/>
</dbReference>
<dbReference type="AlphaFoldDB" id="A0AAD5CWX7"/>
<dbReference type="EMBL" id="JAMZMK010006449">
    <property type="protein sequence ID" value="KAI7748905.1"/>
    <property type="molecule type" value="Genomic_DNA"/>
</dbReference>
<evidence type="ECO:0000256" key="2">
    <source>
        <dbReference type="ARBA" id="ARBA00023180"/>
    </source>
</evidence>
<keyword evidence="1 4" id="KW-0732">Signal</keyword>
<dbReference type="NCBIfam" id="TIGR01675">
    <property type="entry name" value="plant-AP"/>
    <property type="match status" value="1"/>
</dbReference>
<feature type="chain" id="PRO_5042099932" description="Acid phosphatase 1-like protein" evidence="4">
    <location>
        <begin position="19"/>
        <end position="267"/>
    </location>
</feature>
<dbReference type="PIRSF" id="PIRSF002674">
    <property type="entry name" value="VSP"/>
    <property type="match status" value="1"/>
</dbReference>
<protein>
    <recommendedName>
        <fullName evidence="7">Acid phosphatase 1-like protein</fullName>
    </recommendedName>
</protein>
<dbReference type="InterPro" id="IPR005519">
    <property type="entry name" value="Acid_phosphat_B-like"/>
</dbReference>
<evidence type="ECO:0000256" key="4">
    <source>
        <dbReference type="SAM" id="SignalP"/>
    </source>
</evidence>
<dbReference type="PANTHER" id="PTHR31284">
    <property type="entry name" value="ACID PHOSPHATASE-LIKE PROTEIN"/>
    <property type="match status" value="1"/>
</dbReference>
<dbReference type="PANTHER" id="PTHR31284:SF7">
    <property type="entry name" value="ACID PHOSPHATASE-LIKE PROTEIN"/>
    <property type="match status" value="1"/>
</dbReference>
<evidence type="ECO:0000256" key="3">
    <source>
        <dbReference type="PIRNR" id="PIRNR002674"/>
    </source>
</evidence>
<dbReference type="Proteomes" id="UP001206925">
    <property type="component" value="Unassembled WGS sequence"/>
</dbReference>
<keyword evidence="2" id="KW-0325">Glycoprotein</keyword>
<organism evidence="5 6">
    <name type="scientific">Ambrosia artemisiifolia</name>
    <name type="common">Common ragweed</name>
    <dbReference type="NCBI Taxonomy" id="4212"/>
    <lineage>
        <taxon>Eukaryota</taxon>
        <taxon>Viridiplantae</taxon>
        <taxon>Streptophyta</taxon>
        <taxon>Embryophyta</taxon>
        <taxon>Tracheophyta</taxon>
        <taxon>Spermatophyta</taxon>
        <taxon>Magnoliopsida</taxon>
        <taxon>eudicotyledons</taxon>
        <taxon>Gunneridae</taxon>
        <taxon>Pentapetalae</taxon>
        <taxon>asterids</taxon>
        <taxon>campanulids</taxon>
        <taxon>Asterales</taxon>
        <taxon>Asteraceae</taxon>
        <taxon>Asteroideae</taxon>
        <taxon>Heliantheae alliance</taxon>
        <taxon>Heliantheae</taxon>
        <taxon>Ambrosia</taxon>
    </lineage>
</organism>
<name>A0AAD5CWX7_AMBAR</name>
<dbReference type="InterPro" id="IPR014403">
    <property type="entry name" value="APS1/VSP"/>
</dbReference>
<evidence type="ECO:0008006" key="7">
    <source>
        <dbReference type="Google" id="ProtNLM"/>
    </source>
</evidence>
<keyword evidence="6" id="KW-1185">Reference proteome</keyword>
<proteinExistence type="inferred from homology"/>
<comment type="similarity">
    <text evidence="3">Belongs to the APS1/VSP family.</text>
</comment>
<dbReference type="CDD" id="cd07535">
    <property type="entry name" value="HAD_VSP"/>
    <property type="match status" value="1"/>
</dbReference>
<comment type="caution">
    <text evidence="5">The sequence shown here is derived from an EMBL/GenBank/DDBJ whole genome shotgun (WGS) entry which is preliminary data.</text>
</comment>
<evidence type="ECO:0000256" key="1">
    <source>
        <dbReference type="ARBA" id="ARBA00022729"/>
    </source>
</evidence>
<dbReference type="InterPro" id="IPR010028">
    <property type="entry name" value="Acid_phosphatase_pln"/>
</dbReference>
<evidence type="ECO:0000313" key="5">
    <source>
        <dbReference type="EMBL" id="KAI7748905.1"/>
    </source>
</evidence>
<feature type="signal peptide" evidence="4">
    <location>
        <begin position="1"/>
        <end position="18"/>
    </location>
</feature>
<sequence>MDFLGSIVFLCLFSMGFCQESMNINHLDPDLLPRPLIIEFSESRLKNMSDDIAIHCTSWRVAVEANNLSPWKTIPKECADYVKDYMLGRSYNVDLEKVSKESGIYAKSLQLKGDGMDAWVFDIDETLISNLPYYSDHGYGSEFFNNVQFDKWILEGAAPAIKPSLKLYEEVLSLGLKIILLTGRNENKRNVTITNLKHAGYHKWDKLILRQNDREKSAAAFKSEKRKEITEEGFRILGNSGDQWSDLVGTSMATRSFKLSNPMYHIP</sequence>
<evidence type="ECO:0000313" key="6">
    <source>
        <dbReference type="Proteomes" id="UP001206925"/>
    </source>
</evidence>